<name>A0A9P8RTU8_9PEZI</name>
<proteinExistence type="predicted"/>
<gene>
    <name evidence="1" type="ORF">GP486_000645</name>
</gene>
<protein>
    <recommendedName>
        <fullName evidence="3">Nicotinamide riboside kinase</fullName>
    </recommendedName>
</protein>
<reference evidence="1" key="1">
    <citation type="submission" date="2021-03" db="EMBL/GenBank/DDBJ databases">
        <title>Comparative genomics and phylogenomic investigation of the class Geoglossomycetes provide insights into ecological specialization and systematics.</title>
        <authorList>
            <person name="Melie T."/>
            <person name="Pirro S."/>
            <person name="Miller A.N."/>
            <person name="Quandt A."/>
        </authorList>
    </citation>
    <scope>NUCLEOTIDE SEQUENCE</scope>
    <source>
        <strain evidence="1">CAQ_001_2017</strain>
    </source>
</reference>
<dbReference type="EMBL" id="JAGHQM010000047">
    <property type="protein sequence ID" value="KAH0565953.1"/>
    <property type="molecule type" value="Genomic_DNA"/>
</dbReference>
<dbReference type="InterPro" id="IPR027417">
    <property type="entry name" value="P-loop_NTPase"/>
</dbReference>
<sequence>MAASTPRATIIGISGCSSSGKTTLSRLLRAILPDTQIIHQDDFYLPETQIPMKDGFQDWDCAESLDLAGLRDALVWARETGEAPAWLVSKEDQNTVAPSGVEDELVARLRDRVSARLAQSPPPRRIFLVDGFLLYPPTLAPSPLPHLDTKLLLLTSLPALLARRARRSGYVTLEGFWQDPEGYVEAIVWANYVRDHAFLFAAGDVDGPVIEEVVERLGVKVQPDRAWGMSEVLEWAVEEILKGLSVGGGG</sequence>
<evidence type="ECO:0000313" key="2">
    <source>
        <dbReference type="Proteomes" id="UP000750711"/>
    </source>
</evidence>
<organism evidence="1 2">
    <name type="scientific">Trichoglossum hirsutum</name>
    <dbReference type="NCBI Taxonomy" id="265104"/>
    <lineage>
        <taxon>Eukaryota</taxon>
        <taxon>Fungi</taxon>
        <taxon>Dikarya</taxon>
        <taxon>Ascomycota</taxon>
        <taxon>Pezizomycotina</taxon>
        <taxon>Geoglossomycetes</taxon>
        <taxon>Geoglossales</taxon>
        <taxon>Geoglossaceae</taxon>
        <taxon>Trichoglossum</taxon>
    </lineage>
</organism>
<dbReference type="CDD" id="cd02024">
    <property type="entry name" value="NRK1"/>
    <property type="match status" value="1"/>
</dbReference>
<dbReference type="PANTHER" id="PTHR10285">
    <property type="entry name" value="URIDINE KINASE"/>
    <property type="match status" value="1"/>
</dbReference>
<accession>A0A9P8RTU8</accession>
<dbReference type="SUPFAM" id="SSF52540">
    <property type="entry name" value="P-loop containing nucleoside triphosphate hydrolases"/>
    <property type="match status" value="1"/>
</dbReference>
<dbReference type="Proteomes" id="UP000750711">
    <property type="component" value="Unassembled WGS sequence"/>
</dbReference>
<evidence type="ECO:0008006" key="3">
    <source>
        <dbReference type="Google" id="ProtNLM"/>
    </source>
</evidence>
<evidence type="ECO:0000313" key="1">
    <source>
        <dbReference type="EMBL" id="KAH0565953.1"/>
    </source>
</evidence>
<keyword evidence="2" id="KW-1185">Reference proteome</keyword>
<comment type="caution">
    <text evidence="1">The sequence shown here is derived from an EMBL/GenBank/DDBJ whole genome shotgun (WGS) entry which is preliminary data.</text>
</comment>
<dbReference type="AlphaFoldDB" id="A0A9P8RTU8"/>
<dbReference type="Gene3D" id="3.40.50.300">
    <property type="entry name" value="P-loop containing nucleotide triphosphate hydrolases"/>
    <property type="match status" value="1"/>
</dbReference>